<organism evidence="1 2">
    <name type="scientific">Saccharibacter floricola DSM 15669</name>
    <dbReference type="NCBI Taxonomy" id="1123227"/>
    <lineage>
        <taxon>Bacteria</taxon>
        <taxon>Pseudomonadati</taxon>
        <taxon>Pseudomonadota</taxon>
        <taxon>Alphaproteobacteria</taxon>
        <taxon>Acetobacterales</taxon>
        <taxon>Acetobacteraceae</taxon>
        <taxon>Saccharibacter</taxon>
    </lineage>
</organism>
<dbReference type="InterPro" id="IPR006379">
    <property type="entry name" value="HAD-SF_hydro_IIB"/>
</dbReference>
<proteinExistence type="predicted"/>
<dbReference type="PANTHER" id="PTHR10000">
    <property type="entry name" value="PHOSPHOSERINE PHOSPHATASE"/>
    <property type="match status" value="1"/>
</dbReference>
<dbReference type="SUPFAM" id="SSF56784">
    <property type="entry name" value="HAD-like"/>
    <property type="match status" value="1"/>
</dbReference>
<dbReference type="Pfam" id="PF08282">
    <property type="entry name" value="Hydrolase_3"/>
    <property type="match status" value="1"/>
</dbReference>
<dbReference type="EMBL" id="BAQD01000004">
    <property type="protein sequence ID" value="GBQ05338.1"/>
    <property type="molecule type" value="Genomic_DNA"/>
</dbReference>
<dbReference type="CDD" id="cd07516">
    <property type="entry name" value="HAD_Pase"/>
    <property type="match status" value="1"/>
</dbReference>
<dbReference type="Gene3D" id="3.30.1240.10">
    <property type="match status" value="1"/>
</dbReference>
<keyword evidence="1" id="KW-0378">Hydrolase</keyword>
<dbReference type="RefSeq" id="WP_018980886.1">
    <property type="nucleotide sequence ID" value="NZ_BAQD01000004.1"/>
</dbReference>
<keyword evidence="2" id="KW-1185">Reference proteome</keyword>
<dbReference type="NCBIfam" id="TIGR00099">
    <property type="entry name" value="Cof-subfamily"/>
    <property type="match status" value="1"/>
</dbReference>
<dbReference type="InterPro" id="IPR000150">
    <property type="entry name" value="Cof"/>
</dbReference>
<dbReference type="Gene3D" id="3.40.50.1000">
    <property type="entry name" value="HAD superfamily/HAD-like"/>
    <property type="match status" value="1"/>
</dbReference>
<protein>
    <submittedName>
        <fullName evidence="1">Hydrolase</fullName>
    </submittedName>
</protein>
<name>A0ABQ0NX52_9PROT</name>
<accession>A0ABQ0NX52</accession>
<dbReference type="PANTHER" id="PTHR10000:SF8">
    <property type="entry name" value="HAD SUPERFAMILY HYDROLASE-LIKE, TYPE 3"/>
    <property type="match status" value="1"/>
</dbReference>
<evidence type="ECO:0000313" key="1">
    <source>
        <dbReference type="EMBL" id="GBQ05338.1"/>
    </source>
</evidence>
<sequence>MTSDSASSIRLVLSDMDGTILSSERVLSSKTQMAVRHLRDVGIPVALVSARPPQGMVPYIRQLELQGPCAAFNGGLIFDADGAIKYNIVFPTSVAQALLSCLAAHEGDVWFQNKDRWSVRDATRSFVTNESRIIGVQPYEVENLAAEAGDVNRIIAIGDNVEKAARLEQELGEKFAGQASVLRSTPTKINITPAQATKGHALHKLASFYNVSAQQVACLGDAQNDLPMLCEAGMSIAMGQAPETVKEKAAHITGSNAEDGWADAVERFIMPHVVHS</sequence>
<evidence type="ECO:0000313" key="2">
    <source>
        <dbReference type="Proteomes" id="UP001062901"/>
    </source>
</evidence>
<gene>
    <name evidence="1" type="ORF">AA15669_0419</name>
</gene>
<dbReference type="Proteomes" id="UP001062901">
    <property type="component" value="Unassembled WGS sequence"/>
</dbReference>
<dbReference type="PROSITE" id="PS01229">
    <property type="entry name" value="COF_2"/>
    <property type="match status" value="1"/>
</dbReference>
<dbReference type="SFLD" id="SFLDS00003">
    <property type="entry name" value="Haloacid_Dehalogenase"/>
    <property type="match status" value="1"/>
</dbReference>
<dbReference type="NCBIfam" id="TIGR01484">
    <property type="entry name" value="HAD-SF-IIB"/>
    <property type="match status" value="1"/>
</dbReference>
<dbReference type="PROSITE" id="PS01228">
    <property type="entry name" value="COF_1"/>
    <property type="match status" value="1"/>
</dbReference>
<reference evidence="1" key="1">
    <citation type="submission" date="2013-04" db="EMBL/GenBank/DDBJ databases">
        <title>The genome sequencing project of 58 acetic acid bacteria.</title>
        <authorList>
            <person name="Okamoto-Kainuma A."/>
            <person name="Ishikawa M."/>
            <person name="Umino S."/>
            <person name="Koizumi Y."/>
            <person name="Shiwa Y."/>
            <person name="Yoshikawa H."/>
            <person name="Matsutani M."/>
            <person name="Matsushita K."/>
        </authorList>
    </citation>
    <scope>NUCLEOTIDE SEQUENCE</scope>
    <source>
        <strain evidence="1">DSM 15669</strain>
    </source>
</reference>
<dbReference type="SFLD" id="SFLDG01140">
    <property type="entry name" value="C2.B:_Phosphomannomutase_and_P"/>
    <property type="match status" value="1"/>
</dbReference>
<comment type="caution">
    <text evidence="1">The sequence shown here is derived from an EMBL/GenBank/DDBJ whole genome shotgun (WGS) entry which is preliminary data.</text>
</comment>
<dbReference type="GO" id="GO:0016787">
    <property type="term" value="F:hydrolase activity"/>
    <property type="evidence" value="ECO:0007669"/>
    <property type="project" value="UniProtKB-KW"/>
</dbReference>
<dbReference type="InterPro" id="IPR023214">
    <property type="entry name" value="HAD_sf"/>
</dbReference>
<dbReference type="InterPro" id="IPR036412">
    <property type="entry name" value="HAD-like_sf"/>
</dbReference>